<dbReference type="InterPro" id="IPR041490">
    <property type="entry name" value="KstR2_TetR_C"/>
</dbReference>
<feature type="DNA-binding region" description="H-T-H motif" evidence="2">
    <location>
        <begin position="30"/>
        <end position="49"/>
    </location>
</feature>
<dbReference type="InterPro" id="IPR001647">
    <property type="entry name" value="HTH_TetR"/>
</dbReference>
<dbReference type="InterPro" id="IPR050109">
    <property type="entry name" value="HTH-type_TetR-like_transc_reg"/>
</dbReference>
<reference evidence="4" key="1">
    <citation type="submission" date="2022-01" db="EMBL/GenBank/DDBJ databases">
        <title>Genome-Based Taxonomic Classification of the Phylum Actinobacteria.</title>
        <authorList>
            <person name="Gao Y."/>
        </authorList>
    </citation>
    <scope>NUCLEOTIDE SEQUENCE</scope>
    <source>
        <strain evidence="4">KLBMP 8922</strain>
    </source>
</reference>
<dbReference type="GO" id="GO:0003700">
    <property type="term" value="F:DNA-binding transcription factor activity"/>
    <property type="evidence" value="ECO:0007669"/>
    <property type="project" value="TreeGrafter"/>
</dbReference>
<dbReference type="EMBL" id="JAKFHA010000077">
    <property type="protein sequence ID" value="MCF2534050.1"/>
    <property type="molecule type" value="Genomic_DNA"/>
</dbReference>
<dbReference type="InterPro" id="IPR009057">
    <property type="entry name" value="Homeodomain-like_sf"/>
</dbReference>
<protein>
    <submittedName>
        <fullName evidence="4">TetR/AcrR family transcriptional regulator</fullName>
    </submittedName>
</protein>
<keyword evidence="1 2" id="KW-0238">DNA-binding</keyword>
<dbReference type="Pfam" id="PF00440">
    <property type="entry name" value="TetR_N"/>
    <property type="match status" value="2"/>
</dbReference>
<dbReference type="Gene3D" id="1.10.357.10">
    <property type="entry name" value="Tetracycline Repressor, domain 2"/>
    <property type="match status" value="2"/>
</dbReference>
<keyword evidence="5" id="KW-1185">Reference proteome</keyword>
<evidence type="ECO:0000256" key="2">
    <source>
        <dbReference type="PROSITE-ProRule" id="PRU00335"/>
    </source>
</evidence>
<dbReference type="PROSITE" id="PS50977">
    <property type="entry name" value="HTH_TETR_2"/>
    <property type="match status" value="2"/>
</dbReference>
<proteinExistence type="predicted"/>
<dbReference type="InterPro" id="IPR036271">
    <property type="entry name" value="Tet_transcr_reg_TetR-rel_C_sf"/>
</dbReference>
<dbReference type="PRINTS" id="PR00455">
    <property type="entry name" value="HTHTETR"/>
</dbReference>
<evidence type="ECO:0000256" key="1">
    <source>
        <dbReference type="ARBA" id="ARBA00023125"/>
    </source>
</evidence>
<gene>
    <name evidence="4" type="ORF">LZ495_43465</name>
</gene>
<dbReference type="PROSITE" id="PS01081">
    <property type="entry name" value="HTH_TETR_1"/>
    <property type="match status" value="1"/>
</dbReference>
<organism evidence="4 5">
    <name type="scientific">Yinghuangia soli</name>
    <dbReference type="NCBI Taxonomy" id="2908204"/>
    <lineage>
        <taxon>Bacteria</taxon>
        <taxon>Bacillati</taxon>
        <taxon>Actinomycetota</taxon>
        <taxon>Actinomycetes</taxon>
        <taxon>Kitasatosporales</taxon>
        <taxon>Streptomycetaceae</taxon>
        <taxon>Yinghuangia</taxon>
    </lineage>
</organism>
<accession>A0AA41QAT4</accession>
<dbReference type="PANTHER" id="PTHR30055">
    <property type="entry name" value="HTH-TYPE TRANSCRIPTIONAL REGULATOR RUTR"/>
    <property type="match status" value="1"/>
</dbReference>
<dbReference type="AlphaFoldDB" id="A0AA41QAT4"/>
<feature type="domain" description="HTH tetR-type" evidence="3">
    <location>
        <begin position="7"/>
        <end position="67"/>
    </location>
</feature>
<feature type="domain" description="HTH tetR-type" evidence="3">
    <location>
        <begin position="202"/>
        <end position="262"/>
    </location>
</feature>
<evidence type="ECO:0000259" key="3">
    <source>
        <dbReference type="PROSITE" id="PS50977"/>
    </source>
</evidence>
<dbReference type="InterPro" id="IPR023772">
    <property type="entry name" value="DNA-bd_HTH_TetR-type_CS"/>
</dbReference>
<dbReference type="RefSeq" id="WP_235058841.1">
    <property type="nucleotide sequence ID" value="NZ_JAKFHA010000077.1"/>
</dbReference>
<evidence type="ECO:0000313" key="5">
    <source>
        <dbReference type="Proteomes" id="UP001165378"/>
    </source>
</evidence>
<dbReference type="GO" id="GO:0000976">
    <property type="term" value="F:transcription cis-regulatory region binding"/>
    <property type="evidence" value="ECO:0007669"/>
    <property type="project" value="TreeGrafter"/>
</dbReference>
<dbReference type="Gene3D" id="1.10.10.60">
    <property type="entry name" value="Homeodomain-like"/>
    <property type="match status" value="2"/>
</dbReference>
<sequence>MATRRPPNRKAQILEAAGVLFRERGYHNVSVAEVAEAAGITAPAVYRHFRNKEELLLDAVLGSLDAVEGRIRDAAGLDDMLRAMASAAVTRRSVAALWEREARHLPDAQRGLVQNRASDVTERLAGRVREARPDVEAADSRLVALAMLAVMASTSRHRLSLPRRRFEALLHQLGERVLRCPLPAPAATAAPRPPRAVAALQPSRREQVLAEATRLFDERGFQSVAMADIGEAVGIVGSGVYRHFATKTDILIAATSRGGDRMLVAFDQAVSRASSPRNAVEAAFRSHVQLGVEQSHVIGVITNEREQLPERERTALRRFQREYLEMWVRLLDQAVPGRDPVETRMIVVAAQGMARYVVRWARPAPDQELVERVVAMGTALLLPD</sequence>
<name>A0AA41QAT4_9ACTN</name>
<comment type="caution">
    <text evidence="4">The sequence shown here is derived from an EMBL/GenBank/DDBJ whole genome shotgun (WGS) entry which is preliminary data.</text>
</comment>
<dbReference type="Pfam" id="PF17932">
    <property type="entry name" value="TetR_C_24"/>
    <property type="match status" value="1"/>
</dbReference>
<dbReference type="Proteomes" id="UP001165378">
    <property type="component" value="Unassembled WGS sequence"/>
</dbReference>
<dbReference type="PANTHER" id="PTHR30055:SF237">
    <property type="entry name" value="TRANSCRIPTIONAL REPRESSOR MCE3R"/>
    <property type="match status" value="1"/>
</dbReference>
<evidence type="ECO:0000313" key="4">
    <source>
        <dbReference type="EMBL" id="MCF2534050.1"/>
    </source>
</evidence>
<dbReference type="SUPFAM" id="SSF46689">
    <property type="entry name" value="Homeodomain-like"/>
    <property type="match status" value="2"/>
</dbReference>
<dbReference type="SUPFAM" id="SSF48498">
    <property type="entry name" value="Tetracyclin repressor-like, C-terminal domain"/>
    <property type="match status" value="1"/>
</dbReference>
<feature type="DNA-binding region" description="H-T-H motif" evidence="2">
    <location>
        <begin position="225"/>
        <end position="244"/>
    </location>
</feature>